<proteinExistence type="inferred from homology"/>
<feature type="transmembrane region" description="Helical" evidence="7">
    <location>
        <begin position="422"/>
        <end position="446"/>
    </location>
</feature>
<dbReference type="PRINTS" id="PR00447">
    <property type="entry name" value="NATRESASSCMP"/>
</dbReference>
<dbReference type="GO" id="GO:0034755">
    <property type="term" value="P:iron ion transmembrane transport"/>
    <property type="evidence" value="ECO:0007669"/>
    <property type="project" value="TreeGrafter"/>
</dbReference>
<keyword evidence="2 7" id="KW-0813">Transport</keyword>
<feature type="transmembrane region" description="Helical" evidence="7">
    <location>
        <begin position="275"/>
        <end position="294"/>
    </location>
</feature>
<dbReference type="Proteomes" id="UP000248795">
    <property type="component" value="Unassembled WGS sequence"/>
</dbReference>
<feature type="transmembrane region" description="Helical" evidence="7">
    <location>
        <begin position="363"/>
        <end position="382"/>
    </location>
</feature>
<evidence type="ECO:0000313" key="9">
    <source>
        <dbReference type="Proteomes" id="UP000248795"/>
    </source>
</evidence>
<comment type="function">
    <text evidence="7">H(+)-stimulated, divalent metal cation uptake system.</text>
</comment>
<feature type="transmembrane region" description="Helical" evidence="7">
    <location>
        <begin position="388"/>
        <end position="410"/>
    </location>
</feature>
<dbReference type="NCBIfam" id="NF001923">
    <property type="entry name" value="PRK00701.1"/>
    <property type="match status" value="1"/>
</dbReference>
<dbReference type="HAMAP" id="MF_00221">
    <property type="entry name" value="NRAMP"/>
    <property type="match status" value="1"/>
</dbReference>
<evidence type="ECO:0000313" key="8">
    <source>
        <dbReference type="EMBL" id="PZF78323.1"/>
    </source>
</evidence>
<gene>
    <name evidence="7" type="primary">mntH</name>
    <name evidence="8" type="ORF">DK847_00405</name>
</gene>
<dbReference type="PANTHER" id="PTHR11706">
    <property type="entry name" value="SOLUTE CARRIER PROTEIN FAMILY 11 MEMBER"/>
    <property type="match status" value="1"/>
</dbReference>
<evidence type="ECO:0000256" key="3">
    <source>
        <dbReference type="ARBA" id="ARBA00022692"/>
    </source>
</evidence>
<feature type="transmembrane region" description="Helical" evidence="7">
    <location>
        <begin position="122"/>
        <end position="145"/>
    </location>
</feature>
<comment type="subcellular location">
    <subcellularLocation>
        <location evidence="7">Cell membrane</location>
        <topology evidence="7">Multi-pass membrane protein</topology>
    </subcellularLocation>
    <subcellularLocation>
        <location evidence="1">Membrane</location>
        <topology evidence="1">Multi-pass membrane protein</topology>
    </subcellularLocation>
</comment>
<keyword evidence="6 7" id="KW-0472">Membrane</keyword>
<evidence type="ECO:0000256" key="1">
    <source>
        <dbReference type="ARBA" id="ARBA00004141"/>
    </source>
</evidence>
<keyword evidence="3 7" id="KW-0812">Transmembrane</keyword>
<dbReference type="InterPro" id="IPR001046">
    <property type="entry name" value="NRAMP_fam"/>
</dbReference>
<dbReference type="NCBIfam" id="NF037982">
    <property type="entry name" value="Nramp_1"/>
    <property type="match status" value="1"/>
</dbReference>
<evidence type="ECO:0000256" key="2">
    <source>
        <dbReference type="ARBA" id="ARBA00022448"/>
    </source>
</evidence>
<keyword evidence="7" id="KW-1003">Cell membrane</keyword>
<dbReference type="GO" id="GO:0005886">
    <property type="term" value="C:plasma membrane"/>
    <property type="evidence" value="ECO:0007669"/>
    <property type="project" value="UniProtKB-SubCell"/>
</dbReference>
<feature type="transmembrane region" description="Helical" evidence="7">
    <location>
        <begin position="75"/>
        <end position="102"/>
    </location>
</feature>
<keyword evidence="9" id="KW-1185">Reference proteome</keyword>
<keyword evidence="7" id="KW-0406">Ion transport</keyword>
<organism evidence="8 9">
    <name type="scientific">Aestuariivirga litoralis</name>
    <dbReference type="NCBI Taxonomy" id="2650924"/>
    <lineage>
        <taxon>Bacteria</taxon>
        <taxon>Pseudomonadati</taxon>
        <taxon>Pseudomonadota</taxon>
        <taxon>Alphaproteobacteria</taxon>
        <taxon>Hyphomicrobiales</taxon>
        <taxon>Aestuariivirgaceae</taxon>
        <taxon>Aestuariivirga</taxon>
    </lineage>
</organism>
<evidence type="ECO:0000256" key="7">
    <source>
        <dbReference type="HAMAP-Rule" id="MF_00221"/>
    </source>
</evidence>
<dbReference type="Pfam" id="PF01566">
    <property type="entry name" value="Nramp"/>
    <property type="match status" value="1"/>
</dbReference>
<keyword evidence="4 7" id="KW-0769">Symport</keyword>
<feature type="transmembrane region" description="Helical" evidence="7">
    <location>
        <begin position="151"/>
        <end position="172"/>
    </location>
</feature>
<keyword evidence="5 7" id="KW-1133">Transmembrane helix</keyword>
<dbReference type="GO" id="GO:0015086">
    <property type="term" value="F:cadmium ion transmembrane transporter activity"/>
    <property type="evidence" value="ECO:0007669"/>
    <property type="project" value="TreeGrafter"/>
</dbReference>
<name>A0A2W2CDJ9_9HYPH</name>
<feature type="transmembrane region" description="Helical" evidence="7">
    <location>
        <begin position="224"/>
        <end position="244"/>
    </location>
</feature>
<dbReference type="GO" id="GO:0005384">
    <property type="term" value="F:manganese ion transmembrane transporter activity"/>
    <property type="evidence" value="ECO:0007669"/>
    <property type="project" value="TreeGrafter"/>
</dbReference>
<reference evidence="9" key="1">
    <citation type="submission" date="2018-06" db="EMBL/GenBank/DDBJ databases">
        <title>Aestuariibacter litoralis strain KCTC 52945T.</title>
        <authorList>
            <person name="Li X."/>
            <person name="Salam N."/>
            <person name="Li J.-L."/>
            <person name="Chen Y.-M."/>
            <person name="Yang Z.-W."/>
            <person name="Zhang L.-Y."/>
            <person name="Han M.-X."/>
            <person name="Xiao M."/>
            <person name="Li W.-J."/>
        </authorList>
    </citation>
    <scope>NUCLEOTIDE SEQUENCE [LARGE SCALE GENOMIC DNA]</scope>
    <source>
        <strain evidence="9">KCTC 52945</strain>
    </source>
</reference>
<feature type="transmembrane region" description="Helical" evidence="7">
    <location>
        <begin position="41"/>
        <end position="60"/>
    </location>
</feature>
<sequence length="451" mass="48669">MADRVTISTEMPDETGWRRSRGEPPLVDVFRTVRVSDKASLFRRAMAFVGPGFLVAVGYMDPGNWATSIAGGAQFGYALLTVALMSNIMAIILQSLCARLAIGSGRDLAQACRDAFPRPVAWILWLFAEIAIIATDIAEVVGTAIGLNLLFGIPLELGVIITALDVFLILWLQRLGFRWIEAFIITLLGVIFVCFLLQIAMADPEWGQVIRGFAPTVEIVKNPAMLYLALGIIGATVMPHNLYLHSGIVQTRAYGESLPEKREALRFATWDSTTALMFALLINASILILAAATFHAGGQTTVAEIGEAHSMLAPLVGSLLAPKLFAIALLCCGLNSTVTATMAGQIVMEGFLDIRLPAWARRLITRIVAIVPAALVTLYYGAEGTGMLLILSQVILAFQLPFAIVPLVMFTRDRAKMGVFTAPTWLTLVAGLIAAIIISLNVKLLWDIATG</sequence>
<dbReference type="GO" id="GO:0046872">
    <property type="term" value="F:metal ion binding"/>
    <property type="evidence" value="ECO:0007669"/>
    <property type="project" value="UniProtKB-UniRule"/>
</dbReference>
<dbReference type="AlphaFoldDB" id="A0A2W2CDJ9"/>
<evidence type="ECO:0000256" key="4">
    <source>
        <dbReference type="ARBA" id="ARBA00022847"/>
    </source>
</evidence>
<comment type="similarity">
    <text evidence="7">Belongs to the NRAMP family.</text>
</comment>
<dbReference type="EMBL" id="QKVK01000001">
    <property type="protein sequence ID" value="PZF78323.1"/>
    <property type="molecule type" value="Genomic_DNA"/>
</dbReference>
<dbReference type="GO" id="GO:0015293">
    <property type="term" value="F:symporter activity"/>
    <property type="evidence" value="ECO:0007669"/>
    <property type="project" value="UniProtKB-UniRule"/>
</dbReference>
<dbReference type="NCBIfam" id="TIGR01197">
    <property type="entry name" value="nramp"/>
    <property type="match status" value="1"/>
</dbReference>
<protein>
    <recommendedName>
        <fullName evidence="7">Divalent metal cation transporter MntH</fullName>
    </recommendedName>
</protein>
<evidence type="ECO:0000256" key="5">
    <source>
        <dbReference type="ARBA" id="ARBA00022989"/>
    </source>
</evidence>
<feature type="transmembrane region" description="Helical" evidence="7">
    <location>
        <begin position="179"/>
        <end position="201"/>
    </location>
</feature>
<accession>A0A2W2CDJ9</accession>
<dbReference type="PANTHER" id="PTHR11706:SF33">
    <property type="entry name" value="NATURAL RESISTANCE-ASSOCIATED MACROPHAGE PROTEIN 2"/>
    <property type="match status" value="1"/>
</dbReference>
<evidence type="ECO:0000256" key="6">
    <source>
        <dbReference type="ARBA" id="ARBA00023136"/>
    </source>
</evidence>
<comment type="caution">
    <text evidence="8">The sequence shown here is derived from an EMBL/GenBank/DDBJ whole genome shotgun (WGS) entry which is preliminary data.</text>
</comment>